<feature type="domain" description="Phosphatidic acid phosphatase type 2/haloperoxidase" evidence="2">
    <location>
        <begin position="87"/>
        <end position="210"/>
    </location>
</feature>
<sequence length="226" mass="26183">MKTFKKIWWRLLFALYAFIYLPWFFYLEHKITMDYPGIHILNGTIDSYIPFLEIFIIPYLLWFVYIAASCIYMVLKADNKEFIRFALSLIIGMSVSMFICMIYPNGLTLRPDNIPDNIFGKLVAVLYATDTTTNVFPSIHVYNSIAVHTALSKCKALKEHKYIVNASLILCILICLSTIFLKQHSVYDVIGGIVLMAFMYFMLYILPERNTEAKCEAESQQQSITD</sequence>
<reference evidence="3 4" key="1">
    <citation type="submission" date="2024-03" db="EMBL/GenBank/DDBJ databases">
        <title>Human intestinal bacterial collection.</title>
        <authorList>
            <person name="Pauvert C."/>
            <person name="Hitch T.C.A."/>
            <person name="Clavel T."/>
        </authorList>
    </citation>
    <scope>NUCLEOTIDE SEQUENCE [LARGE SCALE GENOMIC DNA]</scope>
    <source>
        <strain evidence="3 4">CLA-AA-H255</strain>
    </source>
</reference>
<feature type="transmembrane region" description="Helical" evidence="1">
    <location>
        <begin position="47"/>
        <end position="75"/>
    </location>
</feature>
<proteinExistence type="predicted"/>
<name>A0ABV1BXD5_9FIRM</name>
<dbReference type="SUPFAM" id="SSF48317">
    <property type="entry name" value="Acid phosphatase/Vanadium-dependent haloperoxidase"/>
    <property type="match status" value="1"/>
</dbReference>
<evidence type="ECO:0000259" key="2">
    <source>
        <dbReference type="Pfam" id="PF01569"/>
    </source>
</evidence>
<protein>
    <submittedName>
        <fullName evidence="3">Phosphatase PAP2 family protein</fullName>
    </submittedName>
</protein>
<feature type="transmembrane region" description="Helical" evidence="1">
    <location>
        <begin position="82"/>
        <end position="104"/>
    </location>
</feature>
<dbReference type="Proteomes" id="UP001442364">
    <property type="component" value="Unassembled WGS sequence"/>
</dbReference>
<dbReference type="InterPro" id="IPR036938">
    <property type="entry name" value="PAP2/HPO_sf"/>
</dbReference>
<feature type="transmembrane region" description="Helical" evidence="1">
    <location>
        <begin position="7"/>
        <end position="27"/>
    </location>
</feature>
<dbReference type="Pfam" id="PF01569">
    <property type="entry name" value="PAP2"/>
    <property type="match status" value="1"/>
</dbReference>
<keyword evidence="1" id="KW-0472">Membrane</keyword>
<dbReference type="InterPro" id="IPR000326">
    <property type="entry name" value="PAP2/HPO"/>
</dbReference>
<feature type="transmembrane region" description="Helical" evidence="1">
    <location>
        <begin position="124"/>
        <end position="142"/>
    </location>
</feature>
<feature type="transmembrane region" description="Helical" evidence="1">
    <location>
        <begin position="162"/>
        <end position="180"/>
    </location>
</feature>
<evidence type="ECO:0000313" key="3">
    <source>
        <dbReference type="EMBL" id="MEQ2379086.1"/>
    </source>
</evidence>
<accession>A0ABV1BXD5</accession>
<keyword evidence="4" id="KW-1185">Reference proteome</keyword>
<evidence type="ECO:0000313" key="4">
    <source>
        <dbReference type="Proteomes" id="UP001442364"/>
    </source>
</evidence>
<keyword evidence="1" id="KW-1133">Transmembrane helix</keyword>
<feature type="transmembrane region" description="Helical" evidence="1">
    <location>
        <begin position="186"/>
        <end position="206"/>
    </location>
</feature>
<dbReference type="EMBL" id="JBBMER010000002">
    <property type="protein sequence ID" value="MEQ2379086.1"/>
    <property type="molecule type" value="Genomic_DNA"/>
</dbReference>
<gene>
    <name evidence="3" type="ORF">WMO14_04190</name>
</gene>
<dbReference type="Gene3D" id="1.20.144.10">
    <property type="entry name" value="Phosphatidic acid phosphatase type 2/haloperoxidase"/>
    <property type="match status" value="1"/>
</dbReference>
<dbReference type="RefSeq" id="WP_242858610.1">
    <property type="nucleotide sequence ID" value="NZ_DAWDXV010000002.1"/>
</dbReference>
<organism evidence="3 4">
    <name type="scientific">[Lactobacillus] rogosae</name>
    <dbReference type="NCBI Taxonomy" id="706562"/>
    <lineage>
        <taxon>Bacteria</taxon>
        <taxon>Bacillati</taxon>
        <taxon>Bacillota</taxon>
        <taxon>Clostridia</taxon>
        <taxon>Lachnospirales</taxon>
        <taxon>Lachnospiraceae</taxon>
        <taxon>Lachnospira</taxon>
    </lineage>
</organism>
<keyword evidence="1" id="KW-0812">Transmembrane</keyword>
<evidence type="ECO:0000256" key="1">
    <source>
        <dbReference type="SAM" id="Phobius"/>
    </source>
</evidence>
<comment type="caution">
    <text evidence="3">The sequence shown here is derived from an EMBL/GenBank/DDBJ whole genome shotgun (WGS) entry which is preliminary data.</text>
</comment>